<name>A0ABX8EDL7_9ACTN</name>
<sequence>MIGTTGLDERPRDPELGGPVPYVCEDDDGRGSLRVLNKKRVIQCALSRICAVCGETLDHPLVLLGTRAELDRMEFHVPPVHEACGDAVAAAVVGAAFGVLGQDGPVERWVLVSTGGFEHERPQRFDPDLRPRFRPNRLLSTREV</sequence>
<dbReference type="RefSeq" id="WP_214057592.1">
    <property type="nucleotide sequence ID" value="NZ_BAAAHS010000017.1"/>
</dbReference>
<evidence type="ECO:0000313" key="1">
    <source>
        <dbReference type="EMBL" id="QVT77935.1"/>
    </source>
</evidence>
<reference evidence="1 2" key="1">
    <citation type="submission" date="2021-05" db="EMBL/GenBank/DDBJ databases">
        <title>Complete genome of Nocardioides aquaticus KCTC 9944T isolated from meromictic and hypersaline Ekho Lake, Antarctica.</title>
        <authorList>
            <person name="Hwang K."/>
            <person name="Kim K.M."/>
            <person name="Choe H."/>
        </authorList>
    </citation>
    <scope>NUCLEOTIDE SEQUENCE [LARGE SCALE GENOMIC DNA]</scope>
    <source>
        <strain evidence="1 2">KCTC 9944</strain>
    </source>
</reference>
<evidence type="ECO:0000313" key="2">
    <source>
        <dbReference type="Proteomes" id="UP000679307"/>
    </source>
</evidence>
<accession>A0ABX8EDL7</accession>
<gene>
    <name evidence="1" type="ORF">ENKNEFLB_00304</name>
</gene>
<organism evidence="1 2">
    <name type="scientific">Nocardioides aquaticus</name>
    <dbReference type="NCBI Taxonomy" id="160826"/>
    <lineage>
        <taxon>Bacteria</taxon>
        <taxon>Bacillati</taxon>
        <taxon>Actinomycetota</taxon>
        <taxon>Actinomycetes</taxon>
        <taxon>Propionibacteriales</taxon>
        <taxon>Nocardioidaceae</taxon>
        <taxon>Nocardioides</taxon>
    </lineage>
</organism>
<dbReference type="EMBL" id="CP075371">
    <property type="protein sequence ID" value="QVT77935.1"/>
    <property type="molecule type" value="Genomic_DNA"/>
</dbReference>
<protein>
    <submittedName>
        <fullName evidence="1">Uncharacterized protein</fullName>
    </submittedName>
</protein>
<dbReference type="Proteomes" id="UP000679307">
    <property type="component" value="Chromosome"/>
</dbReference>
<proteinExistence type="predicted"/>
<keyword evidence="2" id="KW-1185">Reference proteome</keyword>